<dbReference type="Proteomes" id="UP000323824">
    <property type="component" value="Chromosome"/>
</dbReference>
<dbReference type="InterPro" id="IPR009057">
    <property type="entry name" value="Homeodomain-like_sf"/>
</dbReference>
<evidence type="ECO:0000313" key="8">
    <source>
        <dbReference type="Proteomes" id="UP000323824"/>
    </source>
</evidence>
<proteinExistence type="predicted"/>
<dbReference type="PANTHER" id="PTHR43280:SF2">
    <property type="entry name" value="HTH-TYPE TRANSCRIPTIONAL REGULATOR EXSA"/>
    <property type="match status" value="1"/>
</dbReference>
<dbReference type="PRINTS" id="PR00032">
    <property type="entry name" value="HTHARAC"/>
</dbReference>
<dbReference type="KEGG" id="sper:EW093_09375"/>
<dbReference type="GO" id="GO:0000160">
    <property type="term" value="P:phosphorelay signal transduction system"/>
    <property type="evidence" value="ECO:0007669"/>
    <property type="project" value="InterPro"/>
</dbReference>
<evidence type="ECO:0000256" key="2">
    <source>
        <dbReference type="ARBA" id="ARBA00023125"/>
    </source>
</evidence>
<feature type="domain" description="HTH araC/xylS-type" evidence="5">
    <location>
        <begin position="432"/>
        <end position="531"/>
    </location>
</feature>
<dbReference type="InterPro" id="IPR020449">
    <property type="entry name" value="Tscrpt_reg_AraC-type_HTH"/>
</dbReference>
<feature type="modified residue" description="4-aspartylphosphate" evidence="4">
    <location>
        <position position="57"/>
    </location>
</feature>
<dbReference type="InterPro" id="IPR018062">
    <property type="entry name" value="HTH_AraC-typ_CS"/>
</dbReference>
<dbReference type="Pfam" id="PF17853">
    <property type="entry name" value="GGDEF_2"/>
    <property type="match status" value="1"/>
</dbReference>
<keyword evidence="2" id="KW-0238">DNA-binding</keyword>
<keyword evidence="4" id="KW-0597">Phosphoprotein</keyword>
<dbReference type="OrthoDB" id="327083at2"/>
<evidence type="ECO:0000313" key="7">
    <source>
        <dbReference type="EMBL" id="QEN04908.1"/>
    </source>
</evidence>
<keyword evidence="8" id="KW-1185">Reference proteome</keyword>
<dbReference type="RefSeq" id="WP_149568149.1">
    <property type="nucleotide sequence ID" value="NZ_CP035807.1"/>
</dbReference>
<dbReference type="PROSITE" id="PS01124">
    <property type="entry name" value="HTH_ARAC_FAMILY_2"/>
    <property type="match status" value="1"/>
</dbReference>
<evidence type="ECO:0000256" key="1">
    <source>
        <dbReference type="ARBA" id="ARBA00023015"/>
    </source>
</evidence>
<feature type="domain" description="Response regulatory" evidence="6">
    <location>
        <begin position="6"/>
        <end position="122"/>
    </location>
</feature>
<dbReference type="PROSITE" id="PS50110">
    <property type="entry name" value="RESPONSE_REGULATORY"/>
    <property type="match status" value="1"/>
</dbReference>
<dbReference type="InterPro" id="IPR001789">
    <property type="entry name" value="Sig_transdc_resp-reg_receiver"/>
</dbReference>
<name>A0A5C1QC49_9SPIO</name>
<dbReference type="Gene3D" id="3.40.50.2300">
    <property type="match status" value="1"/>
</dbReference>
<dbReference type="SUPFAM" id="SSF52172">
    <property type="entry name" value="CheY-like"/>
    <property type="match status" value="1"/>
</dbReference>
<gene>
    <name evidence="7" type="ORF">EW093_09375</name>
</gene>
<dbReference type="EMBL" id="CP035807">
    <property type="protein sequence ID" value="QEN04908.1"/>
    <property type="molecule type" value="Genomic_DNA"/>
</dbReference>
<dbReference type="InterPro" id="IPR011006">
    <property type="entry name" value="CheY-like_superfamily"/>
</dbReference>
<dbReference type="SMART" id="SM00448">
    <property type="entry name" value="REC"/>
    <property type="match status" value="1"/>
</dbReference>
<sequence>MEEFYKMILVDDEDEVRGRISSKISKESGFTVVGAAGNGYDALDLIEKLSPHVVLTDIKMPFIDGIELAATIKRDFPTTRVAFITGYDEFDYAREAIELNVISYLTKPITQNDITKFLKKLKIELDAEFKEKYNREALLKRYEETIPLVIDNYFSSFLISSRSEKGDEIQNLKSYGISLDDTNYILGFIKVEKSATSWDIMDFEKAKYSVRSAVKSILDRYKYEYYTFLFNGGIVLIIKDKSNYFLKEIDSVFYEMVKMSEKFLSAKIDIGVSSLHRNFSGLFKAYEEAEKAIEYSKFLNAGRIIYINQLEENKPKVLSLSETDIKNIEYNIKFGTESEVRNVIESIKLVALRDSKSITNYHQYMINIMNVIVNFADSIEADLNSVIGGDILSTMMQFSSLEQIFDWFLSTLLKLRELNLKTKMTNSQKLLDNAVKYIDTNYYDPKISMETVCDELGLSISYMSLLFKKNKDTTFVKYLTKVRIEKAKELLRLKGDRIVEIATKCGFKDVYYFSHCFKRYVGLSPKKYREEEI</sequence>
<dbReference type="InterPro" id="IPR018060">
    <property type="entry name" value="HTH_AraC"/>
</dbReference>
<dbReference type="CDD" id="cd17536">
    <property type="entry name" value="REC_YesN-like"/>
    <property type="match status" value="1"/>
</dbReference>
<dbReference type="PANTHER" id="PTHR43280">
    <property type="entry name" value="ARAC-FAMILY TRANSCRIPTIONAL REGULATOR"/>
    <property type="match status" value="1"/>
</dbReference>
<dbReference type="AlphaFoldDB" id="A0A5C1QC49"/>
<keyword evidence="3" id="KW-0804">Transcription</keyword>
<dbReference type="GO" id="GO:0043565">
    <property type="term" value="F:sequence-specific DNA binding"/>
    <property type="evidence" value="ECO:0007669"/>
    <property type="project" value="InterPro"/>
</dbReference>
<protein>
    <submittedName>
        <fullName evidence="7">Response regulator</fullName>
    </submittedName>
</protein>
<dbReference type="Gene3D" id="1.10.10.60">
    <property type="entry name" value="Homeodomain-like"/>
    <property type="match status" value="2"/>
</dbReference>
<evidence type="ECO:0000256" key="4">
    <source>
        <dbReference type="PROSITE-ProRule" id="PRU00169"/>
    </source>
</evidence>
<evidence type="ECO:0000259" key="6">
    <source>
        <dbReference type="PROSITE" id="PS50110"/>
    </source>
</evidence>
<dbReference type="Pfam" id="PF00072">
    <property type="entry name" value="Response_reg"/>
    <property type="match status" value="1"/>
</dbReference>
<evidence type="ECO:0000259" key="5">
    <source>
        <dbReference type="PROSITE" id="PS01124"/>
    </source>
</evidence>
<dbReference type="PROSITE" id="PS00041">
    <property type="entry name" value="HTH_ARAC_FAMILY_1"/>
    <property type="match status" value="1"/>
</dbReference>
<reference evidence="7 8" key="2">
    <citation type="submission" date="2019-09" db="EMBL/GenBank/DDBJ databases">
        <title>Complete Genome Sequence and Methylome Analysis of free living Spirochaetas.</title>
        <authorList>
            <person name="Leshcheva N."/>
            <person name="Mikheeva N."/>
        </authorList>
    </citation>
    <scope>NUCLEOTIDE SEQUENCE [LARGE SCALE GENOMIC DNA]</scope>
    <source>
        <strain evidence="7 8">P</strain>
    </source>
</reference>
<dbReference type="SUPFAM" id="SSF46689">
    <property type="entry name" value="Homeodomain-like"/>
    <property type="match status" value="1"/>
</dbReference>
<reference evidence="7 8" key="1">
    <citation type="submission" date="2019-02" db="EMBL/GenBank/DDBJ databases">
        <authorList>
            <person name="Fomenkov A."/>
            <person name="Dubinina G."/>
            <person name="Grabovich M."/>
            <person name="Vincze T."/>
            <person name="Roberts R.J."/>
        </authorList>
    </citation>
    <scope>NUCLEOTIDE SEQUENCE [LARGE SCALE GENOMIC DNA]</scope>
    <source>
        <strain evidence="7 8">P</strain>
    </source>
</reference>
<dbReference type="SMART" id="SM00342">
    <property type="entry name" value="HTH_ARAC"/>
    <property type="match status" value="1"/>
</dbReference>
<organism evidence="7 8">
    <name type="scientific">Thiospirochaeta perfilievii</name>
    <dbReference type="NCBI Taxonomy" id="252967"/>
    <lineage>
        <taxon>Bacteria</taxon>
        <taxon>Pseudomonadati</taxon>
        <taxon>Spirochaetota</taxon>
        <taxon>Spirochaetia</taxon>
        <taxon>Spirochaetales</taxon>
        <taxon>Spirochaetaceae</taxon>
        <taxon>Thiospirochaeta</taxon>
    </lineage>
</organism>
<dbReference type="GO" id="GO:0003700">
    <property type="term" value="F:DNA-binding transcription factor activity"/>
    <property type="evidence" value="ECO:0007669"/>
    <property type="project" value="InterPro"/>
</dbReference>
<keyword evidence="1" id="KW-0805">Transcription regulation</keyword>
<dbReference type="InterPro" id="IPR041522">
    <property type="entry name" value="CdaR_GGDEF"/>
</dbReference>
<accession>A0A5C1QC49</accession>
<evidence type="ECO:0000256" key="3">
    <source>
        <dbReference type="ARBA" id="ARBA00023163"/>
    </source>
</evidence>
<dbReference type="Pfam" id="PF12833">
    <property type="entry name" value="HTH_18"/>
    <property type="match status" value="1"/>
</dbReference>